<accession>A0ABQ5NE04</accession>
<sequence length="340" mass="37813">MPGNRLDERELIAPVVLTRADGTLNRDAVGWARSPLVDTSGIARDGLRFAGRNKRWEYWGTTTPTHVIGMTVSSIDYAAVHEVWVLDRATERAWHRSVTAIPARGVTLPPSAEQGPSRARAKDLAIEIDELPEGTRLRARIPGAEIDVVARLPEDHERLAVVVPWSRTRFQYTLKDVARPASGTLTLDGVVHVLPEGDSWAVLDHGRGRWPYDIRWNWGAGSGRSGGRVIGIQVGAKWTDGTGSTENAFLVDGRLHKISVELDWQYDIADWRRPWRISGGGLDAVFTPVYDKQTRTNLGILSSSTDQCFGDWSGTFRTDDGEVIAFEGIFGWAEEVHNRW</sequence>
<keyword evidence="2" id="KW-1185">Reference proteome</keyword>
<dbReference type="Pfam" id="PF10974">
    <property type="entry name" value="DUF2804"/>
    <property type="match status" value="1"/>
</dbReference>
<name>A0ABQ5NE04_9MICO</name>
<comment type="caution">
    <text evidence="1">The sequence shown here is derived from an EMBL/GenBank/DDBJ whole genome shotgun (WGS) entry which is preliminary data.</text>
</comment>
<evidence type="ECO:0000313" key="2">
    <source>
        <dbReference type="Proteomes" id="UP001165068"/>
    </source>
</evidence>
<dbReference type="PANTHER" id="PTHR35868">
    <property type="entry name" value="DUF2804 DOMAIN-CONTAINING PROTEIN-RELATED"/>
    <property type="match status" value="1"/>
</dbReference>
<proteinExistence type="predicted"/>
<dbReference type="RefSeq" id="WP_285631171.1">
    <property type="nucleotide sequence ID" value="NZ_BAAAUK010000003.1"/>
</dbReference>
<dbReference type="PANTHER" id="PTHR35868:SF3">
    <property type="entry name" value="DUF2804 DOMAIN-CONTAINING PROTEIN"/>
    <property type="match status" value="1"/>
</dbReference>
<reference evidence="1" key="1">
    <citation type="submission" date="2022-08" db="EMBL/GenBank/DDBJ databases">
        <title>Draft genome sequence of Microbacterium arabinogalactanolyticum JCM 9171.</title>
        <authorList>
            <person name="Fujita K."/>
            <person name="Ishiwata A."/>
            <person name="Fushinobu S."/>
        </authorList>
    </citation>
    <scope>NUCLEOTIDE SEQUENCE</scope>
    <source>
        <strain evidence="1">JCM 9171</strain>
    </source>
</reference>
<organism evidence="1 2">
    <name type="scientific">Microbacterium arabinogalactanolyticum</name>
    <dbReference type="NCBI Taxonomy" id="69365"/>
    <lineage>
        <taxon>Bacteria</taxon>
        <taxon>Bacillati</taxon>
        <taxon>Actinomycetota</taxon>
        <taxon>Actinomycetes</taxon>
        <taxon>Micrococcales</taxon>
        <taxon>Microbacteriaceae</taxon>
        <taxon>Microbacterium</taxon>
    </lineage>
</organism>
<dbReference type="InterPro" id="IPR021243">
    <property type="entry name" value="DUF2804"/>
</dbReference>
<protein>
    <recommendedName>
        <fullName evidence="3">DUF2804 domain-containing protein</fullName>
    </recommendedName>
</protein>
<evidence type="ECO:0000313" key="1">
    <source>
        <dbReference type="EMBL" id="GLC84034.1"/>
    </source>
</evidence>
<dbReference type="Proteomes" id="UP001165068">
    <property type="component" value="Unassembled WGS sequence"/>
</dbReference>
<dbReference type="EMBL" id="BRZC01000003">
    <property type="protein sequence ID" value="GLC84034.1"/>
    <property type="molecule type" value="Genomic_DNA"/>
</dbReference>
<gene>
    <name evidence="1" type="ORF">MIAR_06220</name>
</gene>
<evidence type="ECO:0008006" key="3">
    <source>
        <dbReference type="Google" id="ProtNLM"/>
    </source>
</evidence>